<dbReference type="Proteomes" id="UP000092598">
    <property type="component" value="Chromosome"/>
</dbReference>
<dbReference type="InterPro" id="IPR036691">
    <property type="entry name" value="Endo/exonu/phosph_ase_sf"/>
</dbReference>
<reference evidence="1 2" key="1">
    <citation type="submission" date="2016-07" db="EMBL/GenBank/DDBJ databases">
        <title>Enhancement of antibiotic productionsby engineered nitrateutilization in actinobacteria.</title>
        <authorList>
            <person name="Meng S.C."/>
        </authorList>
    </citation>
    <scope>NUCLEOTIDE SEQUENCE [LARGE SCALE GENOMIC DNA]</scope>
    <source>
        <strain evidence="1 2">NRRL 2936</strain>
    </source>
</reference>
<dbReference type="EMBL" id="CP016438">
    <property type="protein sequence ID" value="ANS66594.1"/>
    <property type="molecule type" value="Genomic_DNA"/>
</dbReference>
<proteinExistence type="predicted"/>
<dbReference type="PATRIC" id="fig|1915.4.peg.4826"/>
<sequence>MWTSAVLFTGVSVVVGCRAADTDAVTPVPQLLAFLPWLLAPTGLALAIALLTRWWAGVVWAVAVLGLLAWYIEPYGHSGEPGGRPLATLRVLTSNVEFGQATPALVDTVRRHRPDVVFVEECDPACDARLKESLATGHPYRQAVEGDGSAGSVILSRFPLKGTAAVLGTMGMPGAIADVRGRAVRLQLAHPMPPLPGQVDVWRRELGALREVAASAQGTPTVLAGDFNASQDHAAFRALLDTGLRDAARLTGSGRTPTWPARTAPTLGAQIDHVLVSPDFSARDARFLDLDDTDHRALLVDLTLHQREPRGDDV</sequence>
<accession>A0A1B1MDF2</accession>
<dbReference type="KEGG" id="sls:SLINC_4370"/>
<dbReference type="STRING" id="1915.SLINC_4370"/>
<dbReference type="Gene3D" id="3.60.10.10">
    <property type="entry name" value="Endonuclease/exonuclease/phosphatase"/>
    <property type="match status" value="1"/>
</dbReference>
<protein>
    <submittedName>
        <fullName evidence="1">Integral membrane protein</fullName>
    </submittedName>
</protein>
<dbReference type="Pfam" id="PF03372">
    <property type="entry name" value="Exo_endo_phos"/>
    <property type="match status" value="1"/>
</dbReference>
<dbReference type="GO" id="GO:0003824">
    <property type="term" value="F:catalytic activity"/>
    <property type="evidence" value="ECO:0007669"/>
    <property type="project" value="InterPro"/>
</dbReference>
<dbReference type="InterPro" id="IPR005135">
    <property type="entry name" value="Endo/exonuclease/phosphatase"/>
</dbReference>
<dbReference type="AlphaFoldDB" id="A0A1B1MDF2"/>
<evidence type="ECO:0000313" key="2">
    <source>
        <dbReference type="Proteomes" id="UP000092598"/>
    </source>
</evidence>
<keyword evidence="2" id="KW-1185">Reference proteome</keyword>
<organism evidence="1 2">
    <name type="scientific">Streptomyces lincolnensis</name>
    <dbReference type="NCBI Taxonomy" id="1915"/>
    <lineage>
        <taxon>Bacteria</taxon>
        <taxon>Bacillati</taxon>
        <taxon>Actinomycetota</taxon>
        <taxon>Actinomycetes</taxon>
        <taxon>Kitasatosporales</taxon>
        <taxon>Streptomycetaceae</taxon>
        <taxon>Streptomyces</taxon>
    </lineage>
</organism>
<evidence type="ECO:0000313" key="1">
    <source>
        <dbReference type="EMBL" id="ANS66594.1"/>
    </source>
</evidence>
<dbReference type="SUPFAM" id="SSF56219">
    <property type="entry name" value="DNase I-like"/>
    <property type="match status" value="1"/>
</dbReference>
<gene>
    <name evidence="1" type="ORF">SLINC_4370</name>
</gene>
<name>A0A1B1MDF2_STRLN</name>